<evidence type="ECO:0000313" key="6">
    <source>
        <dbReference type="Proteomes" id="UP001151760"/>
    </source>
</evidence>
<dbReference type="InterPro" id="IPR036397">
    <property type="entry name" value="RNaseH_sf"/>
</dbReference>
<reference evidence="5" key="2">
    <citation type="submission" date="2022-01" db="EMBL/GenBank/DDBJ databases">
        <authorList>
            <person name="Yamashiro T."/>
            <person name="Shiraishi A."/>
            <person name="Satake H."/>
            <person name="Nakayama K."/>
        </authorList>
    </citation>
    <scope>NUCLEOTIDE SEQUENCE</scope>
</reference>
<dbReference type="CDD" id="cd09272">
    <property type="entry name" value="RNase_HI_RT_Ty1"/>
    <property type="match status" value="1"/>
</dbReference>
<keyword evidence="2" id="KW-0378">Hydrolase</keyword>
<keyword evidence="1" id="KW-0479">Metal-binding</keyword>
<dbReference type="PANTHER" id="PTHR42648:SF18">
    <property type="entry name" value="RETROTRANSPOSON, UNCLASSIFIED-LIKE PROTEIN"/>
    <property type="match status" value="1"/>
</dbReference>
<dbReference type="InterPro" id="IPR013103">
    <property type="entry name" value="RVT_2"/>
</dbReference>
<dbReference type="PROSITE" id="PS50994">
    <property type="entry name" value="INTEGRASE"/>
    <property type="match status" value="1"/>
</dbReference>
<proteinExistence type="predicted"/>
<dbReference type="EMBL" id="BQNB010019322">
    <property type="protein sequence ID" value="GJT84074.1"/>
    <property type="molecule type" value="Genomic_DNA"/>
</dbReference>
<dbReference type="Pfam" id="PF14223">
    <property type="entry name" value="Retrotran_gag_2"/>
    <property type="match status" value="1"/>
</dbReference>
<reference evidence="5" key="1">
    <citation type="journal article" date="2022" name="Int. J. Mol. Sci.">
        <title>Draft Genome of Tanacetum Coccineum: Genomic Comparison of Closely Related Tanacetum-Family Plants.</title>
        <authorList>
            <person name="Yamashiro T."/>
            <person name="Shiraishi A."/>
            <person name="Nakayama K."/>
            <person name="Satake H."/>
        </authorList>
    </citation>
    <scope>NUCLEOTIDE SEQUENCE</scope>
</reference>
<protein>
    <submittedName>
        <fullName evidence="5">Retrovirus-related pol polyprotein from transposon TNT 1-94</fullName>
    </submittedName>
</protein>
<evidence type="ECO:0000256" key="2">
    <source>
        <dbReference type="ARBA" id="ARBA00022801"/>
    </source>
</evidence>
<feature type="region of interest" description="Disordered" evidence="3">
    <location>
        <begin position="882"/>
        <end position="916"/>
    </location>
</feature>
<feature type="domain" description="Integrase catalytic" evidence="4">
    <location>
        <begin position="1070"/>
        <end position="1245"/>
    </location>
</feature>
<dbReference type="Proteomes" id="UP001151760">
    <property type="component" value="Unassembled WGS sequence"/>
</dbReference>
<dbReference type="PANTHER" id="PTHR42648">
    <property type="entry name" value="TRANSPOSASE, PUTATIVE-RELATED"/>
    <property type="match status" value="1"/>
</dbReference>
<dbReference type="InterPro" id="IPR025724">
    <property type="entry name" value="GAG-pre-integrase_dom"/>
</dbReference>
<evidence type="ECO:0000259" key="4">
    <source>
        <dbReference type="PROSITE" id="PS50994"/>
    </source>
</evidence>
<evidence type="ECO:0000256" key="3">
    <source>
        <dbReference type="SAM" id="MobiDB-lite"/>
    </source>
</evidence>
<dbReference type="Gene3D" id="3.30.420.10">
    <property type="entry name" value="Ribonuclease H-like superfamily/Ribonuclease H"/>
    <property type="match status" value="1"/>
</dbReference>
<comment type="caution">
    <text evidence="5">The sequence shown here is derived from an EMBL/GenBank/DDBJ whole genome shotgun (WGS) entry which is preliminary data.</text>
</comment>
<gene>
    <name evidence="5" type="ORF">Tco_1058416</name>
</gene>
<organism evidence="5 6">
    <name type="scientific">Tanacetum coccineum</name>
    <dbReference type="NCBI Taxonomy" id="301880"/>
    <lineage>
        <taxon>Eukaryota</taxon>
        <taxon>Viridiplantae</taxon>
        <taxon>Streptophyta</taxon>
        <taxon>Embryophyta</taxon>
        <taxon>Tracheophyta</taxon>
        <taxon>Spermatophyta</taxon>
        <taxon>Magnoliopsida</taxon>
        <taxon>eudicotyledons</taxon>
        <taxon>Gunneridae</taxon>
        <taxon>Pentapetalae</taxon>
        <taxon>asterids</taxon>
        <taxon>campanulids</taxon>
        <taxon>Asterales</taxon>
        <taxon>Asteraceae</taxon>
        <taxon>Asteroideae</taxon>
        <taxon>Anthemideae</taxon>
        <taxon>Anthemidinae</taxon>
        <taxon>Tanacetum</taxon>
    </lineage>
</organism>
<dbReference type="Pfam" id="PF07727">
    <property type="entry name" value="RVT_2"/>
    <property type="match status" value="1"/>
</dbReference>
<keyword evidence="6" id="KW-1185">Reference proteome</keyword>
<dbReference type="Pfam" id="PF00665">
    <property type="entry name" value="rve"/>
    <property type="match status" value="1"/>
</dbReference>
<dbReference type="Pfam" id="PF13976">
    <property type="entry name" value="gag_pre-integrs"/>
    <property type="match status" value="1"/>
</dbReference>
<accession>A0ABQ5H9H6</accession>
<dbReference type="InterPro" id="IPR001584">
    <property type="entry name" value="Integrase_cat-core"/>
</dbReference>
<evidence type="ECO:0000256" key="1">
    <source>
        <dbReference type="ARBA" id="ARBA00022723"/>
    </source>
</evidence>
<dbReference type="SUPFAM" id="SSF53098">
    <property type="entry name" value="Ribonuclease H-like"/>
    <property type="match status" value="1"/>
</dbReference>
<sequence length="1614" mass="184494">MLTLAENVIVVGADNRPPMLDKTQYSSWASRIVTVPGTKTTPSIVRDRTYEELTNAEKIREACDIKATNIVLQRLPQDIYNLVNHHTEAKDIWDRLKLLIEGSEISLQERESKLYDVFDTFTSVPGEIIHSYYLRFTQLINDMHSVGMTMKPIEINTKFVNHLQLEWIKFVMDVKLAKDLHNTNFDHLYSYLRQHEAHANEVRQSRQRYPNSIALQVYQPPDAHHSSMLQHQSYQAPIPYPSSQASFSQLDSGLVVPSFLPSDDPIDRIRQPSKTVELVQTVQERQKQGYVGSGIRSNIELEESTQQVRQRLLGAITVKRKATWHDSVPNLKGLGIRHAAFQNDNLDAFDFDCDEAPSASSVLMAKLSLYDSDVLSENNHIFNNEIDVGITSDSNIILYEQYLQETENTVVQDTSSAQQDAMIMFVIEEMSHKVTASKKVDKENKIIHESLTAELERYREQVKLFEKRQKFEIHDREKYIDGQLRQLDQIIELEKKKKALDNVVYKMGHSTQTMHMLTKPQAFYDESHKTALDYQNPLYLTQAQRKVPALYCGNTIVKQHDALFVIDTDETLELAETNVMSVVMHDNVENVLLANNNSLEHDNLEDELLKKENVRLLELIISQDLVHTTVNSLAEIVDYQNMEKSYLDEYAECVQLKAEVSKRNNMVEKAVYNELSKNVHGKSVSKDDKSENISKVIAPVMSRGLRPLDSDLDSACKFDTRIQELLVYVSATCPSSNKQSEKLIAVTPINKNKKVRFTEPSTSSSNTQKQNHVYEPVCNANAMHSVLNENSELVCSTCNECMFDAIHDLCVANYLHNVNKHAKSRWQLTGRNFTIDGTKCPMTRITSTPIVPPKKTSQTPIITSNLEITVFRRRTKIAKSVNLSSEPSILGPRPSNNKEPNKNWGSTVPNSPSSSRVHRIVRFRNDHVAAIRGYGDYKIGSVTISRVYYVEGLGHNLFLVGQFCDSDLEVAFRKHTCYVRDLECVDLLKGSKGSNLYTMSLEEMMQYSLIFLLSKVSKTKSWLSHRRLYHLNFGYINELAKQGLVRGLPKLKYQKDCLCSAYSLGKSKKHTHKPKSDDFIQEKLYLLHIDLCGPMRIKIISRKRYILVIVDDYSRFTRVKFLRSNDETLEIVIKLLKKIQVCLNATVRNIRTNNGIEFVNQTLQAYYDDVGILPQTSVACTSQQNDDVKRQNRTLVEAVHMMLIFSKAPLFLWSKVVAIACYTQNRSLIRRHHNKTPYELIHDRKPDLTYFQVFGALCYPTNDGEDPVLAAAAPRPADPNDSPLSTYIDQVAPSASTTLTIQKTQSLVIYKCVEEKIQPAQLVEDPFLDILTSEPIKQDEFRGVLKNKARLVAMGYRQEEGIDFEESFAPVACIEAIRIFVANAANKNMTIYQMDVKTAFLNSELHEEVYISQPEGFVDLDNPTHVYKLEKSLYGLKQVPRAWYDMLSIFLLSQKFSKGVVDPTLFTRKEGKDILMAKPTEKHLHALKRIFRHLKGTTNMGLWYSKDASIALIAYADADHAGCQDTRRSTSSSAQFLGDILHSRSKHIDVRYHFIKEQVENGVVELYFVRTEYQLADIFTKAFSRERFDFLINNLGMKSMSPETLKSLAKENEE</sequence>
<name>A0ABQ5H9H6_9ASTR</name>
<evidence type="ECO:0000313" key="5">
    <source>
        <dbReference type="EMBL" id="GJT84074.1"/>
    </source>
</evidence>
<dbReference type="InterPro" id="IPR039537">
    <property type="entry name" value="Retrotran_Ty1/copia-like"/>
</dbReference>
<dbReference type="InterPro" id="IPR012337">
    <property type="entry name" value="RNaseH-like_sf"/>
</dbReference>
<feature type="compositionally biased region" description="Polar residues" evidence="3">
    <location>
        <begin position="894"/>
        <end position="915"/>
    </location>
</feature>